<dbReference type="FunFam" id="4.10.1040.10:FF:000001">
    <property type="entry name" value="doublesex- and mab-3-related transcription factor 1"/>
    <property type="match status" value="1"/>
</dbReference>
<feature type="DNA-binding region" description="DM" evidence="5">
    <location>
        <begin position="50"/>
        <end position="104"/>
    </location>
</feature>
<keyword evidence="8" id="KW-1185">Reference proteome</keyword>
<feature type="compositionally biased region" description="Basic and acidic residues" evidence="6">
    <location>
        <begin position="121"/>
        <end position="130"/>
    </location>
</feature>
<protein>
    <submittedName>
        <fullName evidence="9">DM domain-containing protein</fullName>
    </submittedName>
</protein>
<feature type="DNA-binding region" description="DM" evidence="5">
    <location>
        <begin position="197"/>
        <end position="244"/>
    </location>
</feature>
<dbReference type="GO" id="GO:0000981">
    <property type="term" value="F:DNA-binding transcription factor activity, RNA polymerase II-specific"/>
    <property type="evidence" value="ECO:0007669"/>
    <property type="project" value="TreeGrafter"/>
</dbReference>
<evidence type="ECO:0000256" key="6">
    <source>
        <dbReference type="SAM" id="MobiDB-lite"/>
    </source>
</evidence>
<evidence type="ECO:0000259" key="7">
    <source>
        <dbReference type="PROSITE" id="PS50809"/>
    </source>
</evidence>
<feature type="domain" description="DM" evidence="7">
    <location>
        <begin position="197"/>
        <end position="244"/>
    </location>
</feature>
<evidence type="ECO:0000313" key="9">
    <source>
        <dbReference type="WBParaSite" id="jg13619"/>
    </source>
</evidence>
<dbReference type="GO" id="GO:0005634">
    <property type="term" value="C:nucleus"/>
    <property type="evidence" value="ECO:0007669"/>
    <property type="project" value="UniProtKB-SubCell"/>
</dbReference>
<proteinExistence type="predicted"/>
<evidence type="ECO:0000256" key="3">
    <source>
        <dbReference type="ARBA" id="ARBA00023125"/>
    </source>
</evidence>
<reference evidence="9" key="1">
    <citation type="submission" date="2022-11" db="UniProtKB">
        <authorList>
            <consortium name="WormBaseParasite"/>
        </authorList>
    </citation>
    <scope>IDENTIFICATION</scope>
</reference>
<dbReference type="WBParaSite" id="jg13619">
    <property type="protein sequence ID" value="jg13619"/>
    <property type="gene ID" value="jg13619"/>
</dbReference>
<dbReference type="InterPro" id="IPR036407">
    <property type="entry name" value="DM_DNA-bd_sf"/>
</dbReference>
<feature type="region of interest" description="Disordered" evidence="6">
    <location>
        <begin position="520"/>
        <end position="548"/>
    </location>
</feature>
<dbReference type="Pfam" id="PF00751">
    <property type="entry name" value="DM"/>
    <property type="match status" value="2"/>
</dbReference>
<dbReference type="PROSITE" id="PS50809">
    <property type="entry name" value="DM_2"/>
    <property type="match status" value="2"/>
</dbReference>
<feature type="compositionally biased region" description="Low complexity" evidence="6">
    <location>
        <begin position="535"/>
        <end position="548"/>
    </location>
</feature>
<dbReference type="GO" id="GO:0000978">
    <property type="term" value="F:RNA polymerase II cis-regulatory region sequence-specific DNA binding"/>
    <property type="evidence" value="ECO:0007669"/>
    <property type="project" value="TreeGrafter"/>
</dbReference>
<keyword evidence="4 5" id="KW-0539">Nucleus</keyword>
<keyword evidence="3 5" id="KW-0238">DNA-binding</keyword>
<accession>A0A915CYG8</accession>
<evidence type="ECO:0000313" key="8">
    <source>
        <dbReference type="Proteomes" id="UP000887574"/>
    </source>
</evidence>
<feature type="compositionally biased region" description="Low complexity" evidence="6">
    <location>
        <begin position="134"/>
        <end position="145"/>
    </location>
</feature>
<dbReference type="PANTHER" id="PTHR12322:SF116">
    <property type="entry name" value="DOUBLESEX-MAB RELATED 99B"/>
    <property type="match status" value="1"/>
</dbReference>
<dbReference type="InterPro" id="IPR026607">
    <property type="entry name" value="DMRT"/>
</dbReference>
<evidence type="ECO:0000256" key="5">
    <source>
        <dbReference type="PROSITE-ProRule" id="PRU00070"/>
    </source>
</evidence>
<dbReference type="GO" id="GO:0007548">
    <property type="term" value="P:sex differentiation"/>
    <property type="evidence" value="ECO:0007669"/>
    <property type="project" value="TreeGrafter"/>
</dbReference>
<dbReference type="SMART" id="SM00301">
    <property type="entry name" value="DM"/>
    <property type="match status" value="2"/>
</dbReference>
<feature type="domain" description="DM" evidence="7">
    <location>
        <begin position="50"/>
        <end position="104"/>
    </location>
</feature>
<evidence type="ECO:0000256" key="1">
    <source>
        <dbReference type="ARBA" id="ARBA00022723"/>
    </source>
</evidence>
<feature type="region of interest" description="Disordered" evidence="6">
    <location>
        <begin position="119"/>
        <end position="145"/>
    </location>
</feature>
<comment type="subcellular location">
    <subcellularLocation>
        <location evidence="5">Nucleus</location>
    </subcellularLocation>
</comment>
<dbReference type="PROSITE" id="PS40000">
    <property type="entry name" value="DM_1"/>
    <property type="match status" value="2"/>
</dbReference>
<feature type="compositionally biased region" description="Polar residues" evidence="6">
    <location>
        <begin position="270"/>
        <end position="283"/>
    </location>
</feature>
<organism evidence="8 9">
    <name type="scientific">Ditylenchus dipsaci</name>
    <dbReference type="NCBI Taxonomy" id="166011"/>
    <lineage>
        <taxon>Eukaryota</taxon>
        <taxon>Metazoa</taxon>
        <taxon>Ecdysozoa</taxon>
        <taxon>Nematoda</taxon>
        <taxon>Chromadorea</taxon>
        <taxon>Rhabditida</taxon>
        <taxon>Tylenchina</taxon>
        <taxon>Tylenchomorpha</taxon>
        <taxon>Sphaerularioidea</taxon>
        <taxon>Anguinidae</taxon>
        <taxon>Anguininae</taxon>
        <taxon>Ditylenchus</taxon>
    </lineage>
</organism>
<dbReference type="GO" id="GO:0046872">
    <property type="term" value="F:metal ion binding"/>
    <property type="evidence" value="ECO:0007669"/>
    <property type="project" value="UniProtKB-KW"/>
</dbReference>
<evidence type="ECO:0000256" key="4">
    <source>
        <dbReference type="ARBA" id="ARBA00023242"/>
    </source>
</evidence>
<dbReference type="InterPro" id="IPR001275">
    <property type="entry name" value="DM_DNA-bd"/>
</dbReference>
<keyword evidence="1 5" id="KW-0479">Metal-binding</keyword>
<sequence length="548" mass="60910">MIEFLGGQGGQKVQKTVINFLLLTCSLKVELVVPLLGGNVSSSSKRIYYCQRCLNHGRLAPRKNHKAECIYSQCDCEKCILVERRRVLNTQLHELEELQEQPRVEQPNKSEMFRNHYSRTRSGENSRHAFQDISPSSNLSSPLSSAAQSPLSTSSVLLATADSTINDFFVSQQQSLFPSSASSPTGLRLKGERVPQCQKCSQHGRKVRLKGHKRFCAFKDCTCPKCQVITERQKLMADQIKIRRRQSKDTWMKLRRQRLTSDVSLGGGTNMTSQSSALDDDQSPLSNNYLSQLNKFYKNISSSSNHLASTFLSDSLYKSSPNCSSQSSLFDNPFLTSSSVQQHQPLVDYSNLNELIAEKQREIIAQMLASNAFKPNFNEPMDFSTKATASHWPNSSFSTPSQSIMDALLAKISQHQSQNTEISPPACSFSPTSSLLPTTPLYLNGLHPLAGAMSFPTLTTSPNSQFNFSSDGCAISLPSEDDTVNSQVSPPCLWNNTTEPNFTAQQLMLLQLINAQQQNGHQTDVEEQKEEELITSSSTSMSQLLQCC</sequence>
<name>A0A915CYG8_9BILA</name>
<dbReference type="Gene3D" id="4.10.1040.10">
    <property type="entry name" value="DM DNA-binding domain"/>
    <property type="match status" value="2"/>
</dbReference>
<evidence type="ECO:0000256" key="2">
    <source>
        <dbReference type="ARBA" id="ARBA00022833"/>
    </source>
</evidence>
<dbReference type="AlphaFoldDB" id="A0A915CYG8"/>
<keyword evidence="2 5" id="KW-0862">Zinc</keyword>
<dbReference type="SUPFAM" id="SSF82927">
    <property type="entry name" value="Cysteine-rich DNA binding domain, (DM domain)"/>
    <property type="match status" value="2"/>
</dbReference>
<dbReference type="Proteomes" id="UP000887574">
    <property type="component" value="Unplaced"/>
</dbReference>
<dbReference type="PANTHER" id="PTHR12322">
    <property type="entry name" value="DOUBLESEX AND MAB-3 RELATED TRANSCRIPTION FACTOR DMRT"/>
    <property type="match status" value="1"/>
</dbReference>
<feature type="region of interest" description="Disordered" evidence="6">
    <location>
        <begin position="262"/>
        <end position="283"/>
    </location>
</feature>